<dbReference type="Pfam" id="PF08807">
    <property type="entry name" value="DUF1798"/>
    <property type="match status" value="1"/>
</dbReference>
<reference evidence="1 2" key="1">
    <citation type="submission" date="2017-07" db="EMBL/GenBank/DDBJ databases">
        <title>Tetzosporium hominis gen.nov. sp.nov.</title>
        <authorList>
            <person name="Tetz G."/>
            <person name="Tetz V."/>
        </authorList>
    </citation>
    <scope>NUCLEOTIDE SEQUENCE [LARGE SCALE GENOMIC DNA]</scope>
    <source>
        <strain evidence="1 2">VT-49</strain>
    </source>
</reference>
<accession>A0A264W744</accession>
<name>A0A264W744_9BACL</name>
<dbReference type="EMBL" id="NOKQ01000134">
    <property type="protein sequence ID" value="OZS79418.1"/>
    <property type="molecule type" value="Genomic_DNA"/>
</dbReference>
<comment type="caution">
    <text evidence="1">The sequence shown here is derived from an EMBL/GenBank/DDBJ whole genome shotgun (WGS) entry which is preliminary data.</text>
</comment>
<evidence type="ECO:0000313" key="1">
    <source>
        <dbReference type="EMBL" id="OZS79418.1"/>
    </source>
</evidence>
<dbReference type="Proteomes" id="UP000217065">
    <property type="component" value="Unassembled WGS sequence"/>
</dbReference>
<keyword evidence="2" id="KW-1185">Reference proteome</keyword>
<protein>
    <recommendedName>
        <fullName evidence="3">DUF1798 domain-containing protein</fullName>
    </recommendedName>
</protein>
<dbReference type="Gene3D" id="1.20.120.440">
    <property type="entry name" value="YppE-like"/>
    <property type="match status" value="1"/>
</dbReference>
<evidence type="ECO:0000313" key="2">
    <source>
        <dbReference type="Proteomes" id="UP000217065"/>
    </source>
</evidence>
<dbReference type="InterPro" id="IPR014913">
    <property type="entry name" value="YppE-like"/>
</dbReference>
<dbReference type="InterPro" id="IPR023351">
    <property type="entry name" value="YppE-like_sf"/>
</dbReference>
<evidence type="ECO:0008006" key="3">
    <source>
        <dbReference type="Google" id="ProtNLM"/>
    </source>
</evidence>
<dbReference type="RefSeq" id="WP_094941799.1">
    <property type="nucleotide sequence ID" value="NZ_NOKQ01000134.1"/>
</dbReference>
<organism evidence="1 2">
    <name type="scientific">Tetzosporium hominis</name>
    <dbReference type="NCBI Taxonomy" id="2020506"/>
    <lineage>
        <taxon>Bacteria</taxon>
        <taxon>Bacillati</taxon>
        <taxon>Bacillota</taxon>
        <taxon>Bacilli</taxon>
        <taxon>Bacillales</taxon>
        <taxon>Caryophanaceae</taxon>
        <taxon>Tetzosporium</taxon>
    </lineage>
</organism>
<dbReference type="AlphaFoldDB" id="A0A264W744"/>
<proteinExistence type="predicted"/>
<sequence>MKLLETTSFLLNEAEQCISRFEKMREEDHSPDFFNEVKPHVNEVDSILDAWVEESGQYIQNNRPKYLHPSQIQAVQEGMKQFVVQSFYKETSKKRFYQSVHAVLYTLKTMQTELEGTVDE</sequence>
<dbReference type="OrthoDB" id="2361079at2"/>
<gene>
    <name evidence="1" type="ORF">CF394_03070</name>
</gene>
<dbReference type="SUPFAM" id="SSF140415">
    <property type="entry name" value="YppE-like"/>
    <property type="match status" value="1"/>
</dbReference>